<feature type="domain" description="Aminomethyltransferase C-terminal" evidence="4">
    <location>
        <begin position="779"/>
        <end position="865"/>
    </location>
</feature>
<evidence type="ECO:0000313" key="6">
    <source>
        <dbReference type="Proteomes" id="UP000288716"/>
    </source>
</evidence>
<dbReference type="PANTHER" id="PTHR43757:SF15">
    <property type="entry name" value="PYRUVATE DEHYDROGENASE PHOSPHATASE REGULATORY SUBUNIT, MITOCHONDRIAL-LIKE"/>
    <property type="match status" value="1"/>
</dbReference>
<dbReference type="GO" id="GO:0005739">
    <property type="term" value="C:mitochondrion"/>
    <property type="evidence" value="ECO:0007669"/>
    <property type="project" value="TreeGrafter"/>
</dbReference>
<comment type="caution">
    <text evidence="5">The sequence shown here is derived from an EMBL/GenBank/DDBJ whole genome shotgun (WGS) entry which is preliminary data.</text>
</comment>
<dbReference type="SUPFAM" id="SSF103025">
    <property type="entry name" value="Folate-binding domain"/>
    <property type="match status" value="1"/>
</dbReference>
<dbReference type="FunFam" id="3.30.70.1400:FF:000003">
    <property type="entry name" value="Pyruvate dehydrogenase phosphatase regulatory subunit"/>
    <property type="match status" value="1"/>
</dbReference>
<evidence type="ECO:0000259" key="2">
    <source>
        <dbReference type="Pfam" id="PF01266"/>
    </source>
</evidence>
<dbReference type="Pfam" id="PF01266">
    <property type="entry name" value="DAO"/>
    <property type="match status" value="1"/>
</dbReference>
<evidence type="ECO:0000259" key="3">
    <source>
        <dbReference type="Pfam" id="PF01571"/>
    </source>
</evidence>
<dbReference type="Gene3D" id="3.30.9.10">
    <property type="entry name" value="D-Amino Acid Oxidase, subunit A, domain 2"/>
    <property type="match status" value="1"/>
</dbReference>
<protein>
    <submittedName>
        <fullName evidence="5">Pyruvate dehydrogenase phosphatase regulatory subunit-like protein</fullName>
    </submittedName>
</protein>
<feature type="domain" description="FAD dependent oxidoreductase" evidence="2">
    <location>
        <begin position="36"/>
        <end position="401"/>
    </location>
</feature>
<keyword evidence="5" id="KW-0670">Pyruvate</keyword>
<dbReference type="SUPFAM" id="SSF51905">
    <property type="entry name" value="FAD/NAD(P)-binding domain"/>
    <property type="match status" value="1"/>
</dbReference>
<dbReference type="Gene3D" id="3.30.1360.120">
    <property type="entry name" value="Probable tRNA modification gtpase trme, domain 1"/>
    <property type="match status" value="1"/>
</dbReference>
<dbReference type="InterPro" id="IPR029043">
    <property type="entry name" value="GcvT/YgfZ_C"/>
</dbReference>
<sequence length="883" mass="100220">MKNICFSAIIDRRHRIITRMIRRSYCISGRPPIEERVVIFGGGFVGTSVAYHISNVWPKSCIVLDAFPKGSDYGHISKVQNSTTVNHFKPNTLEAKLVLYTSKLLNIKPCGSLFLASNKERVASFQRIIGCLKMLPNISNYEILSPQEIKSKYEWINMDSIEAGVWVPEGGVIQDLREAKKRLRDESEKNGVMFYYGWHVKRVLTVARRVIGVEITNIATGQTVSIGCEHFVNAGGYISRSVGKLVIPEVKIPVLNVQHQILETKADRELSSQINCIVHDCDKRLHIYKQSNDTFMITGHPVVSKPISQEPNTVRSGQFRLGLDPAVLNPDWDAFHPILNDAINRFNGLKNLKLSNLYNVPKTYSPDGRPVVGESPDIENFYIATGVDYEMSGGIGKLVADQITKNEKDPICRDFWSIDCRRFVSQQSSHSFLMDRLREIPGHSCYSMGFASHFGDFFTGHPLRTIPLYSRFNEKGAKFVQIMGYERPAVYASPSENSSNFSGEQKVRRHNILQHKTLGKPEWFEVVREEYEACRTRVAICDYSSFSKMEIFSPDESVVNFLQYLCSNDVDLDVGHIVHTGLQNESGGYENDCSLVRLANNHFMLIGPTEQQKRCLSWILRHLKDNVIQVQDVTNKYTALCLMGPLSKLLLTDIVDEPHVMEKFPFFTYKSLSVGDARLLRVCNITHTGELGWVLYIPNDYALHVYDRIVSAGSKYAIRHIGSITMRSLRIEKFYAFWGQDLDTSTTPLECGRAFRVRFDKNFIGREALLRQKEKGIKRRYVQLILENFDESCPVWPNGMEPIFVSGHDEPIGMTTTTGYGYTLGKHVCLGFVHHPNRDIAIDNEYVLKSSFSVEISGQKWPAKVNIHSPKLASFGEGYLATR</sequence>
<name>A0A443SAK4_9ACAR</name>
<dbReference type="STRING" id="299467.A0A443SAK4"/>
<organism evidence="5 6">
    <name type="scientific">Leptotrombidium deliense</name>
    <dbReference type="NCBI Taxonomy" id="299467"/>
    <lineage>
        <taxon>Eukaryota</taxon>
        <taxon>Metazoa</taxon>
        <taxon>Ecdysozoa</taxon>
        <taxon>Arthropoda</taxon>
        <taxon>Chelicerata</taxon>
        <taxon>Arachnida</taxon>
        <taxon>Acari</taxon>
        <taxon>Acariformes</taxon>
        <taxon>Trombidiformes</taxon>
        <taxon>Prostigmata</taxon>
        <taxon>Anystina</taxon>
        <taxon>Parasitengona</taxon>
        <taxon>Trombiculoidea</taxon>
        <taxon>Trombiculidae</taxon>
        <taxon>Leptotrombidium</taxon>
    </lineage>
</organism>
<dbReference type="OrthoDB" id="429143at2759"/>
<dbReference type="AlphaFoldDB" id="A0A443SAK4"/>
<dbReference type="InterPro" id="IPR006076">
    <property type="entry name" value="FAD-dep_OxRdtase"/>
</dbReference>
<dbReference type="SUPFAM" id="SSF101790">
    <property type="entry name" value="Aminomethyltransferase beta-barrel domain"/>
    <property type="match status" value="1"/>
</dbReference>
<dbReference type="InterPro" id="IPR027266">
    <property type="entry name" value="TrmE/GcvT-like"/>
</dbReference>
<accession>A0A443SAK4</accession>
<dbReference type="EMBL" id="NCKV01004789">
    <property type="protein sequence ID" value="RWS24504.1"/>
    <property type="molecule type" value="Genomic_DNA"/>
</dbReference>
<dbReference type="Gene3D" id="3.50.50.60">
    <property type="entry name" value="FAD/NAD(P)-binding domain"/>
    <property type="match status" value="1"/>
</dbReference>
<proteinExistence type="inferred from homology"/>
<feature type="domain" description="GCVT N-terminal" evidence="3">
    <location>
        <begin position="468"/>
        <end position="761"/>
    </location>
</feature>
<dbReference type="VEuPathDB" id="VectorBase:LDEU007536"/>
<dbReference type="Gene3D" id="2.40.30.110">
    <property type="entry name" value="Aminomethyltransferase beta-barrel domains"/>
    <property type="match status" value="1"/>
</dbReference>
<dbReference type="Pfam" id="PF01571">
    <property type="entry name" value="GCV_T"/>
    <property type="match status" value="1"/>
</dbReference>
<dbReference type="PANTHER" id="PTHR43757">
    <property type="entry name" value="AMINOMETHYLTRANSFERASE"/>
    <property type="match status" value="1"/>
</dbReference>
<evidence type="ECO:0000313" key="5">
    <source>
        <dbReference type="EMBL" id="RWS24504.1"/>
    </source>
</evidence>
<evidence type="ECO:0000259" key="4">
    <source>
        <dbReference type="Pfam" id="PF08669"/>
    </source>
</evidence>
<dbReference type="InterPro" id="IPR013977">
    <property type="entry name" value="GcvT_C"/>
</dbReference>
<dbReference type="Gene3D" id="3.30.70.1400">
    <property type="entry name" value="Aminomethyltransferase beta-barrel domains"/>
    <property type="match status" value="1"/>
</dbReference>
<dbReference type="InterPro" id="IPR006222">
    <property type="entry name" value="GCVT_N"/>
</dbReference>
<gene>
    <name evidence="5" type="ORF">B4U80_03727</name>
</gene>
<keyword evidence="6" id="KW-1185">Reference proteome</keyword>
<evidence type="ECO:0000256" key="1">
    <source>
        <dbReference type="ARBA" id="ARBA00008609"/>
    </source>
</evidence>
<dbReference type="Pfam" id="PF08669">
    <property type="entry name" value="GCV_T_C"/>
    <property type="match status" value="1"/>
</dbReference>
<dbReference type="InterPro" id="IPR036188">
    <property type="entry name" value="FAD/NAD-bd_sf"/>
</dbReference>
<dbReference type="InterPro" id="IPR028896">
    <property type="entry name" value="GcvT/YgfZ/DmdA"/>
</dbReference>
<comment type="similarity">
    <text evidence="1">Belongs to the GcvT family.</text>
</comment>
<reference evidence="5 6" key="1">
    <citation type="journal article" date="2018" name="Gigascience">
        <title>Genomes of trombidid mites reveal novel predicted allergens and laterally-transferred genes associated with secondary metabolism.</title>
        <authorList>
            <person name="Dong X."/>
            <person name="Chaisiri K."/>
            <person name="Xia D."/>
            <person name="Armstrong S.D."/>
            <person name="Fang Y."/>
            <person name="Donnelly M.J."/>
            <person name="Kadowaki T."/>
            <person name="McGarry J.W."/>
            <person name="Darby A.C."/>
            <person name="Makepeace B.L."/>
        </authorList>
    </citation>
    <scope>NUCLEOTIDE SEQUENCE [LARGE SCALE GENOMIC DNA]</scope>
    <source>
        <strain evidence="5">UoL-UT</strain>
    </source>
</reference>
<dbReference type="Proteomes" id="UP000288716">
    <property type="component" value="Unassembled WGS sequence"/>
</dbReference>